<dbReference type="NCBIfam" id="TIGR03831">
    <property type="entry name" value="YgiT_finger"/>
    <property type="match status" value="1"/>
</dbReference>
<comment type="caution">
    <text evidence="1">The sequence shown here is derived from an EMBL/GenBank/DDBJ whole genome shotgun (WGS) entry which is preliminary data.</text>
</comment>
<dbReference type="AlphaFoldDB" id="A0A9X2BDY6"/>
<dbReference type="Pfam" id="PF14122">
    <property type="entry name" value="YokU"/>
    <property type="match status" value="1"/>
</dbReference>
<name>A0A9X2BDY6_9BACL</name>
<evidence type="ECO:0000313" key="1">
    <source>
        <dbReference type="EMBL" id="MCK6257155.1"/>
    </source>
</evidence>
<proteinExistence type="predicted"/>
<dbReference type="NCBIfam" id="TIGR03829">
    <property type="entry name" value="YokU_near_AblA"/>
    <property type="match status" value="1"/>
</dbReference>
<dbReference type="CDD" id="cd12870">
    <property type="entry name" value="MqsA"/>
    <property type="match status" value="1"/>
</dbReference>
<gene>
    <name evidence="1" type="ORF">LCY76_11165</name>
</gene>
<dbReference type="Proteomes" id="UP001139011">
    <property type="component" value="Unassembled WGS sequence"/>
</dbReference>
<dbReference type="RefSeq" id="WP_248252684.1">
    <property type="nucleotide sequence ID" value="NZ_JAIWJX010000002.1"/>
</dbReference>
<dbReference type="EMBL" id="JAIWJX010000002">
    <property type="protein sequence ID" value="MCK6257155.1"/>
    <property type="molecule type" value="Genomic_DNA"/>
</dbReference>
<protein>
    <submittedName>
        <fullName evidence="1">YokU family protein</fullName>
    </submittedName>
</protein>
<dbReference type="InterPro" id="IPR022453">
    <property type="entry name" value="Znf_MqsA-type"/>
</dbReference>
<dbReference type="InterPro" id="IPR022451">
    <property type="entry name" value="CHP03829_YokU"/>
</dbReference>
<organism evidence="1 2">
    <name type="scientific">Fictibacillus marinisediminis</name>
    <dbReference type="NCBI Taxonomy" id="2878389"/>
    <lineage>
        <taxon>Bacteria</taxon>
        <taxon>Bacillati</taxon>
        <taxon>Bacillota</taxon>
        <taxon>Bacilli</taxon>
        <taxon>Bacillales</taxon>
        <taxon>Fictibacillaceae</taxon>
        <taxon>Fictibacillus</taxon>
    </lineage>
</organism>
<accession>A0A9X2BDY6</accession>
<keyword evidence="2" id="KW-1185">Reference proteome</keyword>
<sequence length="92" mass="11058">MKECMWCNDHSAKEITKTGYWELHDGTRALQIKEIPALYCESCSMEYHEDEIVEEIEDQLLLIDTKKLNQVLTFKELMAQERFLKKNYFKSY</sequence>
<evidence type="ECO:0000313" key="2">
    <source>
        <dbReference type="Proteomes" id="UP001139011"/>
    </source>
</evidence>
<reference evidence="1" key="1">
    <citation type="submission" date="2021-09" db="EMBL/GenBank/DDBJ databases">
        <title>Genome analysis of Fictibacillus sp. KIGAM418 isolated from marine sediment.</title>
        <authorList>
            <person name="Seo M.-J."/>
            <person name="Cho E.-S."/>
            <person name="Hwang C.Y."/>
        </authorList>
    </citation>
    <scope>NUCLEOTIDE SEQUENCE</scope>
    <source>
        <strain evidence="1">KIGAM418</strain>
    </source>
</reference>